<reference evidence="2" key="1">
    <citation type="submission" date="2016-10" db="EMBL/GenBank/DDBJ databases">
        <authorList>
            <person name="Varghese N."/>
        </authorList>
    </citation>
    <scope>NUCLEOTIDE SEQUENCE [LARGE SCALE GENOMIC DNA]</scope>
    <source>
        <strain evidence="2">DSM 18820</strain>
    </source>
</reference>
<organism evidence="1 2">
    <name type="scientific">Pontibacter akesuensis</name>
    <dbReference type="NCBI Taxonomy" id="388950"/>
    <lineage>
        <taxon>Bacteria</taxon>
        <taxon>Pseudomonadati</taxon>
        <taxon>Bacteroidota</taxon>
        <taxon>Cytophagia</taxon>
        <taxon>Cytophagales</taxon>
        <taxon>Hymenobacteraceae</taxon>
        <taxon>Pontibacter</taxon>
    </lineage>
</organism>
<keyword evidence="2" id="KW-1185">Reference proteome</keyword>
<sequence>MKSKDNEIKQQCHKTAYLWAHNPSVSNRVNKKHSNTVAVL</sequence>
<evidence type="ECO:0000313" key="2">
    <source>
        <dbReference type="Proteomes" id="UP000182491"/>
    </source>
</evidence>
<dbReference type="Proteomes" id="UP000182491">
    <property type="component" value="Unassembled WGS sequence"/>
</dbReference>
<evidence type="ECO:0000313" key="1">
    <source>
        <dbReference type="EMBL" id="SFU81773.1"/>
    </source>
</evidence>
<protein>
    <submittedName>
        <fullName evidence="1">Uncharacterized protein</fullName>
    </submittedName>
</protein>
<gene>
    <name evidence="1" type="ORF">SAMN04487941_2611</name>
</gene>
<dbReference type="AlphaFoldDB" id="A0A1I7J9E0"/>
<dbReference type="EMBL" id="FPCA01000003">
    <property type="protein sequence ID" value="SFU81773.1"/>
    <property type="molecule type" value="Genomic_DNA"/>
</dbReference>
<name>A0A1I7J9E0_9BACT</name>
<proteinExistence type="predicted"/>
<accession>A0A1I7J9E0</accession>